<proteinExistence type="predicted"/>
<dbReference type="InterPro" id="IPR001647">
    <property type="entry name" value="HTH_TetR"/>
</dbReference>
<dbReference type="EMBL" id="AWUY01000070">
    <property type="protein sequence ID" value="ERJ78528.1"/>
    <property type="molecule type" value="Genomic_DNA"/>
</dbReference>
<keyword evidence="1 2" id="KW-0238">DNA-binding</keyword>
<dbReference type="PANTHER" id="PTHR30328">
    <property type="entry name" value="TRANSCRIPTIONAL REPRESSOR"/>
    <property type="match status" value="1"/>
</dbReference>
<organism evidence="4 5">
    <name type="scientific">Prevotella disiens JCM 6334 = ATCC 29426</name>
    <dbReference type="NCBI Taxonomy" id="1235811"/>
    <lineage>
        <taxon>Bacteria</taxon>
        <taxon>Pseudomonadati</taxon>
        <taxon>Bacteroidota</taxon>
        <taxon>Bacteroidia</taxon>
        <taxon>Bacteroidales</taxon>
        <taxon>Prevotellaceae</taxon>
        <taxon>Prevotella</taxon>
    </lineage>
</organism>
<dbReference type="PANTHER" id="PTHR30328:SF54">
    <property type="entry name" value="HTH-TYPE TRANSCRIPTIONAL REPRESSOR SCO4008"/>
    <property type="match status" value="1"/>
</dbReference>
<feature type="domain" description="HTH tetR-type" evidence="3">
    <location>
        <begin position="24"/>
        <end position="84"/>
    </location>
</feature>
<dbReference type="InterPro" id="IPR050109">
    <property type="entry name" value="HTH-type_TetR-like_transc_reg"/>
</dbReference>
<comment type="caution">
    <text evidence="4">The sequence shown here is derived from an EMBL/GenBank/DDBJ whole genome shotgun (WGS) entry which is preliminary data.</text>
</comment>
<evidence type="ECO:0000256" key="2">
    <source>
        <dbReference type="PROSITE-ProRule" id="PRU00335"/>
    </source>
</evidence>
<dbReference type="Proteomes" id="UP000016660">
    <property type="component" value="Unassembled WGS sequence"/>
</dbReference>
<keyword evidence="5" id="KW-1185">Reference proteome</keyword>
<dbReference type="PROSITE" id="PS50977">
    <property type="entry name" value="HTH_TETR_2"/>
    <property type="match status" value="1"/>
</dbReference>
<dbReference type="Pfam" id="PF00440">
    <property type="entry name" value="TetR_N"/>
    <property type="match status" value="1"/>
</dbReference>
<accession>A0ABP2YAH6</accession>
<reference evidence="4 5" key="1">
    <citation type="submission" date="2013-06" db="EMBL/GenBank/DDBJ databases">
        <authorList>
            <person name="Weinstock G."/>
            <person name="Sodergren E."/>
            <person name="Lobos E.A."/>
            <person name="Fulton L."/>
            <person name="Fulton R."/>
            <person name="Courtney L."/>
            <person name="Fronick C."/>
            <person name="O'Laughlin M."/>
            <person name="Godfrey J."/>
            <person name="Wilson R.M."/>
            <person name="Miner T."/>
            <person name="Farmer C."/>
            <person name="Delehaunty K."/>
            <person name="Cordes M."/>
            <person name="Minx P."/>
            <person name="Tomlinson C."/>
            <person name="Chen J."/>
            <person name="Wollam A."/>
            <person name="Pepin K.H."/>
            <person name="Bhonagiri V."/>
            <person name="Zhang X."/>
            <person name="Warren W."/>
            <person name="Mitreva M."/>
            <person name="Mardis E.R."/>
            <person name="Wilson R.K."/>
        </authorList>
    </citation>
    <scope>NUCLEOTIDE SEQUENCE [LARGE SCALE GENOMIC DNA]</scope>
    <source>
        <strain evidence="4 5">ATCC 29426</strain>
    </source>
</reference>
<dbReference type="SUPFAM" id="SSF46689">
    <property type="entry name" value="Homeodomain-like"/>
    <property type="match status" value="1"/>
</dbReference>
<evidence type="ECO:0000259" key="3">
    <source>
        <dbReference type="PROSITE" id="PS50977"/>
    </source>
</evidence>
<name>A0ABP2YAH6_9BACT</name>
<sequence length="222" mass="26191">MVRFFCEQNRKMSVNKIAMKILKEEIRSRIVMAARNEFIKNGFKKTSMRTISAKSGIVLGNIYNYFKTKDDIFYAVLKPLLAVLHERMASYHIEKDKIDKVGFSMQDQKDLLRETLKIIFLYKEELKLLLFESKDTSLEVFRENFIDEQVAISKEYIDHMQKVYPQLQTNVSPLFFRISSFIWVTIIEEIVSNAKIGKEEAKQTLSEYIRYNTTGWQALINQ</sequence>
<protein>
    <submittedName>
        <fullName evidence="4">Transcriptional regulator, TetR family</fullName>
    </submittedName>
</protein>
<dbReference type="Gene3D" id="1.10.357.10">
    <property type="entry name" value="Tetracycline Repressor, domain 2"/>
    <property type="match status" value="1"/>
</dbReference>
<dbReference type="PRINTS" id="PR00455">
    <property type="entry name" value="HTHTETR"/>
</dbReference>
<evidence type="ECO:0000313" key="5">
    <source>
        <dbReference type="Proteomes" id="UP000016660"/>
    </source>
</evidence>
<gene>
    <name evidence="4" type="ORF">HMPREF0653_01004</name>
</gene>
<evidence type="ECO:0000256" key="1">
    <source>
        <dbReference type="ARBA" id="ARBA00023125"/>
    </source>
</evidence>
<feature type="DNA-binding region" description="H-T-H motif" evidence="2">
    <location>
        <begin position="47"/>
        <end position="66"/>
    </location>
</feature>
<dbReference type="InterPro" id="IPR009057">
    <property type="entry name" value="Homeodomain-like_sf"/>
</dbReference>
<evidence type="ECO:0000313" key="4">
    <source>
        <dbReference type="EMBL" id="ERJ78528.1"/>
    </source>
</evidence>